<dbReference type="InterPro" id="IPR021827">
    <property type="entry name" value="Nup186/Nup192/Nup205"/>
</dbReference>
<dbReference type="RefSeq" id="XP_068357867.1">
    <property type="nucleotide sequence ID" value="XM_068492920.1"/>
</dbReference>
<organism evidence="5 6">
    <name type="scientific">Tritrichomonas foetus</name>
    <dbReference type="NCBI Taxonomy" id="1144522"/>
    <lineage>
        <taxon>Eukaryota</taxon>
        <taxon>Metamonada</taxon>
        <taxon>Parabasalia</taxon>
        <taxon>Tritrichomonadida</taxon>
        <taxon>Tritrichomonadidae</taxon>
        <taxon>Tritrichomonas</taxon>
    </lineage>
</organism>
<dbReference type="AlphaFoldDB" id="A0A1J4K0H2"/>
<evidence type="ECO:0000313" key="5">
    <source>
        <dbReference type="EMBL" id="OHT04731.1"/>
    </source>
</evidence>
<dbReference type="GO" id="GO:0005643">
    <property type="term" value="C:nuclear pore"/>
    <property type="evidence" value="ECO:0007669"/>
    <property type="project" value="InterPro"/>
</dbReference>
<protein>
    <submittedName>
        <fullName evidence="5">Uncharacterized protein</fullName>
    </submittedName>
</protein>
<dbReference type="SUPFAM" id="SSF48371">
    <property type="entry name" value="ARM repeat"/>
    <property type="match status" value="2"/>
</dbReference>
<sequence length="1222" mass="140619">MSKNKDTKHTDPEVDFMEVFTTDDVDGKKLTDTLQKCREMISKIQNVPTNSVILNFEIFTRHPFGSSLRDRESQPFYEALLYVFKFILFLRKTENLRQYSDQIRKELHDEWSNLSRCPQLQHILKAAFGLLTDDPEFLDSSFQPKYIAFLADVVLLQSLLCQSRFFQHILTAVGKIFVLIPVQEYPKRIDEFRDNERKSEQNENNNSDKILNQDKQHSNDFQAFLRLVGNISQLRNGNDDFAYTFHHVGNNFIHYATDFVSKSLFATFINTLAALTKSREIALEFYKRLNDSLSDIVNLKHIVEVFSGYAEDFQNSEISHHKLDYDDANSLEAILRLFSAFFKYSSEIRAEIVDEKSQESSNYNSLFESSNNNNSKGEKNWNFVDSIVNLIHSPIPASLKSACFDTLSTLTVDERRTKELWAILEKCQILTKEFVETGKGGIITDIDTIESDAKSFPLARSFVAFLSSLLENIPPLQDFGLYHRFIFEQCLMKLRTRVFIHFHEKWSLLSKICQCWSNLALHKCESTKYLLQTALCDSRFIRELIVLINEEDIPQETLLCIFRLLLIITTLEPSFVESMNPSDRVYYTPITKSYSWSSEALVKLMQCVASNDTDLQLIALNFIQHLAKTSEDISQTVFSRVQAKSITSFKKVIDVDENEEEGERNVRNTLLELLISLGSASRFVRYVCNFDMMDPPQSILGSTLEKGILPEILRKMKETEAAKNYPIFAANSLKLLLMICDNSLTSKPLLNLLRSSHHSVFNTQLRLLQDVNASLTSIGCFLQLLAREATDSMNDSYSGTTLQTFRILMGIDAREHRKRVVLFDEFLDRIDNSREAESVSRGVFETTVAYLSSTSAIKSMKDNQGHWINVWIQILLHIFEKLGKLTNQESLNFLSQSVSFIGMFLFGHKTLGDVPFEERSKVFPSACQTLRQLNMNSHSRMLKLGIYSLLSNLDVSDLKQFFIPYETAFIVDLSNDLQAETPVMKAAVYTVAESIIGIAEVDLLTEKFIIKAINYLQHQQNENDYFSDHKSAAPMISAQYSFFNRLLITKPEDYLSVLIENCLIERIAKEPFWNMIRECYYTSVQYPSSETNLQVASKALHVITAICVYASENQHVNQEVVNFYLSHYEEQFIPVFHLPDHLTNNALKFLLDLYRFLLLAPTDVCERSEVVKVMKQVKTLFTENSDKIKDKIKESGEKMDSQPSSEVLKETDLIINAFKNFL</sequence>
<dbReference type="PANTHER" id="PTHR31344">
    <property type="entry name" value="NUCLEAR PORE COMPLEX PROTEIN NUP205"/>
    <property type="match status" value="1"/>
</dbReference>
<comment type="subcellular location">
    <subcellularLocation>
        <location evidence="1">Nucleus</location>
    </subcellularLocation>
</comment>
<name>A0A1J4K0H2_9EUKA</name>
<reference evidence="5" key="1">
    <citation type="submission" date="2016-10" db="EMBL/GenBank/DDBJ databases">
        <authorList>
            <person name="Benchimol M."/>
            <person name="Almeida L.G."/>
            <person name="Vasconcelos A.T."/>
            <person name="Perreira-Neves A."/>
            <person name="Rosa I.A."/>
            <person name="Tasca T."/>
            <person name="Bogo M.R."/>
            <person name="de Souza W."/>
        </authorList>
    </citation>
    <scope>NUCLEOTIDE SEQUENCE [LARGE SCALE GENOMIC DNA]</scope>
    <source>
        <strain evidence="5">K</strain>
    </source>
</reference>
<keyword evidence="3" id="KW-0813">Transport</keyword>
<evidence type="ECO:0000256" key="4">
    <source>
        <dbReference type="ARBA" id="ARBA00023242"/>
    </source>
</evidence>
<gene>
    <name evidence="5" type="ORF">TRFO_06160</name>
</gene>
<evidence type="ECO:0000256" key="2">
    <source>
        <dbReference type="ARBA" id="ARBA00005892"/>
    </source>
</evidence>
<evidence type="ECO:0000313" key="6">
    <source>
        <dbReference type="Proteomes" id="UP000179807"/>
    </source>
</evidence>
<dbReference type="Gene3D" id="1.25.10.10">
    <property type="entry name" value="Leucine-rich Repeat Variant"/>
    <property type="match status" value="1"/>
</dbReference>
<evidence type="ECO:0000256" key="3">
    <source>
        <dbReference type="ARBA" id="ARBA00022448"/>
    </source>
</evidence>
<proteinExistence type="inferred from homology"/>
<dbReference type="Pfam" id="PF11894">
    <property type="entry name" value="Nup192"/>
    <property type="match status" value="1"/>
</dbReference>
<comment type="similarity">
    <text evidence="2">Belongs to the NUP186/NUP192/NUP205 family.</text>
</comment>
<accession>A0A1J4K0H2</accession>
<keyword evidence="4" id="KW-0539">Nucleus</keyword>
<dbReference type="Proteomes" id="UP000179807">
    <property type="component" value="Unassembled WGS sequence"/>
</dbReference>
<dbReference type="EMBL" id="MLAK01000782">
    <property type="protein sequence ID" value="OHT04731.1"/>
    <property type="molecule type" value="Genomic_DNA"/>
</dbReference>
<dbReference type="OrthoDB" id="2019644at2759"/>
<dbReference type="GeneID" id="94827624"/>
<dbReference type="PANTHER" id="PTHR31344:SF0">
    <property type="entry name" value="NUCLEAR PORE COMPLEX PROTEIN NUP205"/>
    <property type="match status" value="1"/>
</dbReference>
<evidence type="ECO:0000256" key="1">
    <source>
        <dbReference type="ARBA" id="ARBA00004123"/>
    </source>
</evidence>
<keyword evidence="6" id="KW-1185">Reference proteome</keyword>
<dbReference type="InterPro" id="IPR011989">
    <property type="entry name" value="ARM-like"/>
</dbReference>
<dbReference type="InterPro" id="IPR016024">
    <property type="entry name" value="ARM-type_fold"/>
</dbReference>
<comment type="caution">
    <text evidence="5">The sequence shown here is derived from an EMBL/GenBank/DDBJ whole genome shotgun (WGS) entry which is preliminary data.</text>
</comment>
<dbReference type="VEuPathDB" id="TrichDB:TRFO_06160"/>